<reference evidence="2" key="1">
    <citation type="submission" date="2006-10" db="EMBL/GenBank/DDBJ databases">
        <authorList>
            <person name="Amadeo P."/>
            <person name="Zhao Q."/>
            <person name="Wortman J."/>
            <person name="Fraser-Liggett C."/>
            <person name="Carlton J."/>
        </authorList>
    </citation>
    <scope>NUCLEOTIDE SEQUENCE</scope>
    <source>
        <strain evidence="2">G3</strain>
    </source>
</reference>
<evidence type="ECO:0000256" key="1">
    <source>
        <dbReference type="SAM" id="MobiDB-lite"/>
    </source>
</evidence>
<dbReference type="VEuPathDB" id="TrichDB:TVAGG3_0428650"/>
<evidence type="ECO:0000313" key="3">
    <source>
        <dbReference type="Proteomes" id="UP000001542"/>
    </source>
</evidence>
<name>A2DWG2_TRIV3</name>
<dbReference type="Proteomes" id="UP000001542">
    <property type="component" value="Unassembled WGS sequence"/>
</dbReference>
<dbReference type="AlphaFoldDB" id="A2DWG2"/>
<sequence length="151" mass="17204">MDEEEPEQRVRRGQPSPTIQAAYTGNKLVYQSSLWNDVTDLKDFENRVHPVVAENMSLKRRLELLVKLVAESRFNVDSLKKDIKEAQDILDELKDSTGINMPEDNATLTETLEKKDVKPDAKADAKPETKADTKPDDKKDVKIEINPNDKK</sequence>
<dbReference type="KEGG" id="tva:4773304"/>
<dbReference type="EMBL" id="DS113258">
    <property type="protein sequence ID" value="EAY15302.1"/>
    <property type="molecule type" value="Genomic_DNA"/>
</dbReference>
<dbReference type="VEuPathDB" id="TrichDB:TVAG_394460"/>
<feature type="compositionally biased region" description="Basic and acidic residues" evidence="1">
    <location>
        <begin position="111"/>
        <end position="151"/>
    </location>
</feature>
<keyword evidence="3" id="KW-1185">Reference proteome</keyword>
<evidence type="ECO:0000313" key="2">
    <source>
        <dbReference type="EMBL" id="EAY15302.1"/>
    </source>
</evidence>
<dbReference type="SMR" id="A2DWG2"/>
<feature type="region of interest" description="Disordered" evidence="1">
    <location>
        <begin position="94"/>
        <end position="151"/>
    </location>
</feature>
<reference evidence="2" key="2">
    <citation type="journal article" date="2007" name="Science">
        <title>Draft genome sequence of the sexually transmitted pathogen Trichomonas vaginalis.</title>
        <authorList>
            <person name="Carlton J.M."/>
            <person name="Hirt R.P."/>
            <person name="Silva J.C."/>
            <person name="Delcher A.L."/>
            <person name="Schatz M."/>
            <person name="Zhao Q."/>
            <person name="Wortman J.R."/>
            <person name="Bidwell S.L."/>
            <person name="Alsmark U.C.M."/>
            <person name="Besteiro S."/>
            <person name="Sicheritz-Ponten T."/>
            <person name="Noel C.J."/>
            <person name="Dacks J.B."/>
            <person name="Foster P.G."/>
            <person name="Simillion C."/>
            <person name="Van de Peer Y."/>
            <person name="Miranda-Saavedra D."/>
            <person name="Barton G.J."/>
            <person name="Westrop G.D."/>
            <person name="Mueller S."/>
            <person name="Dessi D."/>
            <person name="Fiori P.L."/>
            <person name="Ren Q."/>
            <person name="Paulsen I."/>
            <person name="Zhang H."/>
            <person name="Bastida-Corcuera F.D."/>
            <person name="Simoes-Barbosa A."/>
            <person name="Brown M.T."/>
            <person name="Hayes R.D."/>
            <person name="Mukherjee M."/>
            <person name="Okumura C.Y."/>
            <person name="Schneider R."/>
            <person name="Smith A.J."/>
            <person name="Vanacova S."/>
            <person name="Villalvazo M."/>
            <person name="Haas B.J."/>
            <person name="Pertea M."/>
            <person name="Feldblyum T.V."/>
            <person name="Utterback T.R."/>
            <person name="Shu C.L."/>
            <person name="Osoegawa K."/>
            <person name="de Jong P.J."/>
            <person name="Hrdy I."/>
            <person name="Horvathova L."/>
            <person name="Zubacova Z."/>
            <person name="Dolezal P."/>
            <person name="Malik S.B."/>
            <person name="Logsdon J.M. Jr."/>
            <person name="Henze K."/>
            <person name="Gupta A."/>
            <person name="Wang C.C."/>
            <person name="Dunne R.L."/>
            <person name="Upcroft J.A."/>
            <person name="Upcroft P."/>
            <person name="White O."/>
            <person name="Salzberg S.L."/>
            <person name="Tang P."/>
            <person name="Chiu C.-H."/>
            <person name="Lee Y.-S."/>
            <person name="Embley T.M."/>
            <person name="Coombs G.H."/>
            <person name="Mottram J.C."/>
            <person name="Tachezy J."/>
            <person name="Fraser-Liggett C.M."/>
            <person name="Johnson P.J."/>
        </authorList>
    </citation>
    <scope>NUCLEOTIDE SEQUENCE [LARGE SCALE GENOMIC DNA]</scope>
    <source>
        <strain evidence="2">G3</strain>
    </source>
</reference>
<accession>A2DWG2</accession>
<gene>
    <name evidence="2" type="ORF">TVAG_394460</name>
</gene>
<protein>
    <submittedName>
        <fullName evidence="2">Circumsporozoite protein, putative</fullName>
    </submittedName>
</protein>
<organism evidence="2 3">
    <name type="scientific">Trichomonas vaginalis (strain ATCC PRA-98 / G3)</name>
    <dbReference type="NCBI Taxonomy" id="412133"/>
    <lineage>
        <taxon>Eukaryota</taxon>
        <taxon>Metamonada</taxon>
        <taxon>Parabasalia</taxon>
        <taxon>Trichomonadida</taxon>
        <taxon>Trichomonadidae</taxon>
        <taxon>Trichomonas</taxon>
    </lineage>
</organism>
<dbReference type="RefSeq" id="XP_001327525.1">
    <property type="nucleotide sequence ID" value="XM_001327490.1"/>
</dbReference>
<proteinExistence type="predicted"/>
<dbReference type="InParanoid" id="A2DWG2"/>